<gene>
    <name evidence="2" type="ORF">GCM10022255_062740</name>
</gene>
<evidence type="ECO:0000256" key="1">
    <source>
        <dbReference type="SAM" id="Phobius"/>
    </source>
</evidence>
<evidence type="ECO:0008006" key="4">
    <source>
        <dbReference type="Google" id="ProtNLM"/>
    </source>
</evidence>
<name>A0ABP8DGC1_9ACTN</name>
<keyword evidence="1" id="KW-0472">Membrane</keyword>
<sequence>MSKTAKIVIFSVIGAFVLCCGGGVGGLFFVLNSAVKAPKAAAEDFLTKLEAGNNEGAYALLCRTTQNNYDREEFDALVQKDAPTKHDMSWGGSYSSENGLETASVTASLTHKGGWSGDHTFALRKEDGAWKVCGDPY</sequence>
<dbReference type="EMBL" id="BAABAT010000020">
    <property type="protein sequence ID" value="GAA4255147.1"/>
    <property type="molecule type" value="Genomic_DNA"/>
</dbReference>
<proteinExistence type="predicted"/>
<accession>A0ABP8DGC1</accession>
<organism evidence="2 3">
    <name type="scientific">Dactylosporangium darangshiense</name>
    <dbReference type="NCBI Taxonomy" id="579108"/>
    <lineage>
        <taxon>Bacteria</taxon>
        <taxon>Bacillati</taxon>
        <taxon>Actinomycetota</taxon>
        <taxon>Actinomycetes</taxon>
        <taxon>Micromonosporales</taxon>
        <taxon>Micromonosporaceae</taxon>
        <taxon>Dactylosporangium</taxon>
    </lineage>
</organism>
<evidence type="ECO:0000313" key="2">
    <source>
        <dbReference type="EMBL" id="GAA4255147.1"/>
    </source>
</evidence>
<dbReference type="Proteomes" id="UP001500620">
    <property type="component" value="Unassembled WGS sequence"/>
</dbReference>
<keyword evidence="1" id="KW-0812">Transmembrane</keyword>
<dbReference type="RefSeq" id="WP_345132143.1">
    <property type="nucleotide sequence ID" value="NZ_BAABAT010000020.1"/>
</dbReference>
<reference evidence="3" key="1">
    <citation type="journal article" date="2019" name="Int. J. Syst. Evol. Microbiol.">
        <title>The Global Catalogue of Microorganisms (GCM) 10K type strain sequencing project: providing services to taxonomists for standard genome sequencing and annotation.</title>
        <authorList>
            <consortium name="The Broad Institute Genomics Platform"/>
            <consortium name="The Broad Institute Genome Sequencing Center for Infectious Disease"/>
            <person name="Wu L."/>
            <person name="Ma J."/>
        </authorList>
    </citation>
    <scope>NUCLEOTIDE SEQUENCE [LARGE SCALE GENOMIC DNA]</scope>
    <source>
        <strain evidence="3">JCM 17441</strain>
    </source>
</reference>
<keyword evidence="1" id="KW-1133">Transmembrane helix</keyword>
<protein>
    <recommendedName>
        <fullName evidence="4">DUF4878 domain-containing protein</fullName>
    </recommendedName>
</protein>
<comment type="caution">
    <text evidence="2">The sequence shown here is derived from an EMBL/GenBank/DDBJ whole genome shotgun (WGS) entry which is preliminary data.</text>
</comment>
<dbReference type="Gene3D" id="3.10.450.50">
    <property type="match status" value="1"/>
</dbReference>
<keyword evidence="3" id="KW-1185">Reference proteome</keyword>
<evidence type="ECO:0000313" key="3">
    <source>
        <dbReference type="Proteomes" id="UP001500620"/>
    </source>
</evidence>
<feature type="transmembrane region" description="Helical" evidence="1">
    <location>
        <begin position="7"/>
        <end position="31"/>
    </location>
</feature>